<dbReference type="Pfam" id="PF04773">
    <property type="entry name" value="FecR"/>
    <property type="match status" value="1"/>
</dbReference>
<evidence type="ECO:0000313" key="5">
    <source>
        <dbReference type="Proteomes" id="UP001501411"/>
    </source>
</evidence>
<accession>A0ABP9BQ37</accession>
<dbReference type="Gene3D" id="2.60.120.1440">
    <property type="match status" value="1"/>
</dbReference>
<dbReference type="Gene3D" id="3.55.50.30">
    <property type="match status" value="1"/>
</dbReference>
<keyword evidence="1" id="KW-0812">Transmembrane</keyword>
<keyword evidence="1" id="KW-0472">Membrane</keyword>
<reference evidence="5" key="1">
    <citation type="journal article" date="2019" name="Int. J. Syst. Evol. Microbiol.">
        <title>The Global Catalogue of Microorganisms (GCM) 10K type strain sequencing project: providing services to taxonomists for standard genome sequencing and annotation.</title>
        <authorList>
            <consortium name="The Broad Institute Genomics Platform"/>
            <consortium name="The Broad Institute Genome Sequencing Center for Infectious Disease"/>
            <person name="Wu L."/>
            <person name="Ma J."/>
        </authorList>
    </citation>
    <scope>NUCLEOTIDE SEQUENCE [LARGE SCALE GENOMIC DNA]</scope>
    <source>
        <strain evidence="5">JCM 18200</strain>
    </source>
</reference>
<feature type="domain" description="FecR protein" evidence="2">
    <location>
        <begin position="189"/>
        <end position="279"/>
    </location>
</feature>
<sequence>MEEKPFYIAKLINKLLHDELSASELAELNNLLDEETRLRILNVYKNDVTVQKQLDYITQLEKTKGQAWRKIVEKRQKRTHKKGGNKWYSFVAAVICCCVIGTWTWWYMNTYTTDHDIIADKRYGYKNDVLPGTNRAELVLSDGKKIALDSGKIAYTEKNGVQVHGNQGAIVYSGQQHSPAKEERLYNILRVPKAGTYQVNLPDGSKVWLNAMSELRFPVNGTERDVYLVGEAYFEIAPNQQNPFKVYINETEIQVLGTNFNVNAYRKESSSTSLVSGKIRLSTGHHQQILVPGEMGITTQEGIVLKKANLEKALAWKAGNFYFQHDRIVDVLNDMSLWYDIDVVYEGSMPENKFGGTIPRSFTLAQALQILKDVSGLTFEIDKKILRVKG</sequence>
<name>A0ABP9BQ37_9SPHI</name>
<feature type="transmembrane region" description="Helical" evidence="1">
    <location>
        <begin position="87"/>
        <end position="108"/>
    </location>
</feature>
<dbReference type="InterPro" id="IPR012373">
    <property type="entry name" value="Ferrdict_sens_TM"/>
</dbReference>
<dbReference type="Proteomes" id="UP001501411">
    <property type="component" value="Unassembled WGS sequence"/>
</dbReference>
<evidence type="ECO:0000256" key="1">
    <source>
        <dbReference type="SAM" id="Phobius"/>
    </source>
</evidence>
<proteinExistence type="predicted"/>
<dbReference type="PANTHER" id="PTHR30273">
    <property type="entry name" value="PERIPLASMIC SIGNAL SENSOR AND SIGMA FACTOR ACTIVATOR FECR-RELATED"/>
    <property type="match status" value="1"/>
</dbReference>
<keyword evidence="5" id="KW-1185">Reference proteome</keyword>
<feature type="domain" description="Protein FecR C-terminal" evidence="3">
    <location>
        <begin position="321"/>
        <end position="385"/>
    </location>
</feature>
<evidence type="ECO:0000259" key="2">
    <source>
        <dbReference type="Pfam" id="PF04773"/>
    </source>
</evidence>
<protein>
    <submittedName>
        <fullName evidence="4">DUF4974 domain-containing protein</fullName>
    </submittedName>
</protein>
<dbReference type="RefSeq" id="WP_345232545.1">
    <property type="nucleotide sequence ID" value="NZ_BAABIQ010000039.1"/>
</dbReference>
<gene>
    <name evidence="4" type="ORF">GCM10023231_29150</name>
</gene>
<evidence type="ECO:0000259" key="3">
    <source>
        <dbReference type="Pfam" id="PF16344"/>
    </source>
</evidence>
<evidence type="ECO:0000313" key="4">
    <source>
        <dbReference type="EMBL" id="GAA4798545.1"/>
    </source>
</evidence>
<dbReference type="InterPro" id="IPR006860">
    <property type="entry name" value="FecR"/>
</dbReference>
<dbReference type="InterPro" id="IPR032508">
    <property type="entry name" value="FecR_C"/>
</dbReference>
<organism evidence="4 5">
    <name type="scientific">Olivibacter ginsenosidimutans</name>
    <dbReference type="NCBI Taxonomy" id="1176537"/>
    <lineage>
        <taxon>Bacteria</taxon>
        <taxon>Pseudomonadati</taxon>
        <taxon>Bacteroidota</taxon>
        <taxon>Sphingobacteriia</taxon>
        <taxon>Sphingobacteriales</taxon>
        <taxon>Sphingobacteriaceae</taxon>
        <taxon>Olivibacter</taxon>
    </lineage>
</organism>
<comment type="caution">
    <text evidence="4">The sequence shown here is derived from an EMBL/GenBank/DDBJ whole genome shotgun (WGS) entry which is preliminary data.</text>
</comment>
<dbReference type="Pfam" id="PF16344">
    <property type="entry name" value="FecR_C"/>
    <property type="match status" value="1"/>
</dbReference>
<dbReference type="EMBL" id="BAABIQ010000039">
    <property type="protein sequence ID" value="GAA4798545.1"/>
    <property type="molecule type" value="Genomic_DNA"/>
</dbReference>
<dbReference type="PANTHER" id="PTHR30273:SF2">
    <property type="entry name" value="PROTEIN FECR"/>
    <property type="match status" value="1"/>
</dbReference>
<keyword evidence="1" id="KW-1133">Transmembrane helix</keyword>